<dbReference type="CDD" id="cd07010">
    <property type="entry name" value="cupin_PMI_type_I_N_bac"/>
    <property type="match status" value="1"/>
</dbReference>
<evidence type="ECO:0000256" key="2">
    <source>
        <dbReference type="ARBA" id="ARBA00022833"/>
    </source>
</evidence>
<reference evidence="5" key="1">
    <citation type="journal article" date="2021" name="PeerJ">
        <title>Extensive microbial diversity within the chicken gut microbiome revealed by metagenomics and culture.</title>
        <authorList>
            <person name="Gilroy R."/>
            <person name="Ravi A."/>
            <person name="Getino M."/>
            <person name="Pursley I."/>
            <person name="Horton D.L."/>
            <person name="Alikhan N.F."/>
            <person name="Baker D."/>
            <person name="Gharbi K."/>
            <person name="Hall N."/>
            <person name="Watson M."/>
            <person name="Adriaenssens E.M."/>
            <person name="Foster-Nyarko E."/>
            <person name="Jarju S."/>
            <person name="Secka A."/>
            <person name="Antonio M."/>
            <person name="Oren A."/>
            <person name="Chaudhuri R.R."/>
            <person name="La Ragione R."/>
            <person name="Hildebrand F."/>
            <person name="Pallen M.J."/>
        </authorList>
    </citation>
    <scope>NUCLEOTIDE SEQUENCE</scope>
    <source>
        <strain evidence="5">CHK188-4685</strain>
    </source>
</reference>
<dbReference type="GO" id="GO:0008270">
    <property type="term" value="F:zinc ion binding"/>
    <property type="evidence" value="ECO:0007669"/>
    <property type="project" value="InterPro"/>
</dbReference>
<accession>A0A9D2RL73</accession>
<evidence type="ECO:0000259" key="4">
    <source>
        <dbReference type="Pfam" id="PF20511"/>
    </source>
</evidence>
<dbReference type="PANTHER" id="PTHR42742:SF3">
    <property type="entry name" value="FRUCTOKINASE"/>
    <property type="match status" value="1"/>
</dbReference>
<dbReference type="SUPFAM" id="SSF51182">
    <property type="entry name" value="RmlC-like cupins"/>
    <property type="match status" value="1"/>
</dbReference>
<dbReference type="Pfam" id="PF20511">
    <property type="entry name" value="PMI_typeI_cat"/>
    <property type="match status" value="1"/>
</dbReference>
<organism evidence="5 6">
    <name type="scientific">Candidatus Enterocloster faecavium</name>
    <dbReference type="NCBI Taxonomy" id="2838560"/>
    <lineage>
        <taxon>Bacteria</taxon>
        <taxon>Bacillati</taxon>
        <taxon>Bacillota</taxon>
        <taxon>Clostridia</taxon>
        <taxon>Lachnospirales</taxon>
        <taxon>Lachnospiraceae</taxon>
        <taxon>Enterocloster</taxon>
    </lineage>
</organism>
<dbReference type="InterPro" id="IPR046457">
    <property type="entry name" value="PMI_typeI_cat"/>
</dbReference>
<dbReference type="Pfam" id="PF07883">
    <property type="entry name" value="Cupin_2"/>
    <property type="match status" value="1"/>
</dbReference>
<feature type="domain" description="Cupin type-2" evidence="3">
    <location>
        <begin position="300"/>
        <end position="364"/>
    </location>
</feature>
<reference evidence="5" key="2">
    <citation type="submission" date="2021-04" db="EMBL/GenBank/DDBJ databases">
        <authorList>
            <person name="Gilroy R."/>
        </authorList>
    </citation>
    <scope>NUCLEOTIDE SEQUENCE</scope>
    <source>
        <strain evidence="5">CHK188-4685</strain>
    </source>
</reference>
<evidence type="ECO:0000256" key="1">
    <source>
        <dbReference type="ARBA" id="ARBA00022723"/>
    </source>
</evidence>
<protein>
    <submittedName>
        <fullName evidence="5">Cupin domain-containing protein</fullName>
    </submittedName>
</protein>
<dbReference type="InterPro" id="IPR014710">
    <property type="entry name" value="RmlC-like_jellyroll"/>
</dbReference>
<dbReference type="PANTHER" id="PTHR42742">
    <property type="entry name" value="TRANSCRIPTIONAL REPRESSOR MPRA"/>
    <property type="match status" value="1"/>
</dbReference>
<dbReference type="InterPro" id="IPR013096">
    <property type="entry name" value="Cupin_2"/>
</dbReference>
<dbReference type="GO" id="GO:0004476">
    <property type="term" value="F:mannose-6-phosphate isomerase activity"/>
    <property type="evidence" value="ECO:0007669"/>
    <property type="project" value="InterPro"/>
</dbReference>
<name>A0A9D2RL73_9FIRM</name>
<dbReference type="AlphaFoldDB" id="A0A9D2RL73"/>
<evidence type="ECO:0000259" key="3">
    <source>
        <dbReference type="Pfam" id="PF07883"/>
    </source>
</evidence>
<dbReference type="Gene3D" id="2.60.120.10">
    <property type="entry name" value="Jelly Rolls"/>
    <property type="match status" value="2"/>
</dbReference>
<evidence type="ECO:0000313" key="6">
    <source>
        <dbReference type="Proteomes" id="UP000886804"/>
    </source>
</evidence>
<dbReference type="CDD" id="cd02208">
    <property type="entry name" value="cupin_RmlC-like"/>
    <property type="match status" value="1"/>
</dbReference>
<proteinExistence type="predicted"/>
<comment type="caution">
    <text evidence="5">The sequence shown here is derived from an EMBL/GenBank/DDBJ whole genome shotgun (WGS) entry which is preliminary data.</text>
</comment>
<dbReference type="Proteomes" id="UP000886804">
    <property type="component" value="Unassembled WGS sequence"/>
</dbReference>
<dbReference type="EMBL" id="DWYS01000081">
    <property type="protein sequence ID" value="HJB07538.1"/>
    <property type="molecule type" value="Genomic_DNA"/>
</dbReference>
<keyword evidence="1" id="KW-0479">Metal-binding</keyword>
<feature type="domain" description="Phosphomannose isomerase type I catalytic" evidence="4">
    <location>
        <begin position="77"/>
        <end position="133"/>
    </location>
</feature>
<evidence type="ECO:0000313" key="5">
    <source>
        <dbReference type="EMBL" id="HJB07538.1"/>
    </source>
</evidence>
<dbReference type="InterPro" id="IPR051804">
    <property type="entry name" value="Carb_Metab_Reg_Kinase/Isom"/>
</dbReference>
<sequence>MCDGTMPLKLDHARAWRTYIGGKMLDKWHGKGNSGEGEDTNFPEEWIASLVRARNAGREEFPDEGLSRIVDENGLPKEFLKDWIGQMGEKALGHDHWERFGASLGVLVKLIDAGERLTVQVHPDREMAKKLFHSEYGKTECWYVLGGRTVNGEPPCIYMGFKPGVTRKQWEKLFQEQNYAGMLECLHQIPVKKGEVILIEGGIPHAIGAGCFLTEIQEPTDYTIRVERVTPSGLAIADSMCHQGLGFERMFDCFHYDTYTEEELRQRWFLSHEPEILDEGTIERPLVTYEDTPYFKMEELTVGEKFSMDRPDTFSIVLVLEGNGSFSNFSGERMKVEKGDQILIPASVRHLILKNEGEQEFRMLQCFGPQIFV</sequence>
<dbReference type="InterPro" id="IPR011051">
    <property type="entry name" value="RmlC_Cupin_sf"/>
</dbReference>
<keyword evidence="2" id="KW-0862">Zinc</keyword>
<gene>
    <name evidence="5" type="ORF">H9716_06670</name>
</gene>